<organism evidence="1 2">
    <name type="scientific">Blautia caccae</name>
    <dbReference type="NCBI Taxonomy" id="3133175"/>
    <lineage>
        <taxon>Bacteria</taxon>
        <taxon>Bacillati</taxon>
        <taxon>Bacillota</taxon>
        <taxon>Clostridia</taxon>
        <taxon>Lachnospirales</taxon>
        <taxon>Lachnospiraceae</taxon>
        <taxon>Blautia</taxon>
    </lineage>
</organism>
<protein>
    <submittedName>
        <fullName evidence="1">Uncharacterized protein</fullName>
    </submittedName>
</protein>
<accession>A0ABV1DMI9</accession>
<evidence type="ECO:0000313" key="1">
    <source>
        <dbReference type="EMBL" id="MEQ2431608.1"/>
    </source>
</evidence>
<proteinExistence type="predicted"/>
<name>A0ABV1DMI9_9FIRM</name>
<evidence type="ECO:0000313" key="2">
    <source>
        <dbReference type="Proteomes" id="UP001457898"/>
    </source>
</evidence>
<keyword evidence="2" id="KW-1185">Reference proteome</keyword>
<reference evidence="1 2" key="1">
    <citation type="submission" date="2024-03" db="EMBL/GenBank/DDBJ databases">
        <title>Human intestinal bacterial collection.</title>
        <authorList>
            <person name="Pauvert C."/>
            <person name="Hitch T.C.A."/>
            <person name="Clavel T."/>
        </authorList>
    </citation>
    <scope>NUCLEOTIDE SEQUENCE [LARGE SCALE GENOMIC DNA]</scope>
    <source>
        <strain evidence="1 2">CLA-SR-H028</strain>
    </source>
</reference>
<dbReference type="EMBL" id="JBBMFP010000009">
    <property type="protein sequence ID" value="MEQ2431608.1"/>
    <property type="molecule type" value="Genomic_DNA"/>
</dbReference>
<comment type="caution">
    <text evidence="1">The sequence shown here is derived from an EMBL/GenBank/DDBJ whole genome shotgun (WGS) entry which is preliminary data.</text>
</comment>
<dbReference type="RefSeq" id="WP_115623655.1">
    <property type="nucleotide sequence ID" value="NZ_JBBMFP010000009.1"/>
</dbReference>
<gene>
    <name evidence="1" type="ORF">WMO65_11390</name>
</gene>
<dbReference type="Proteomes" id="UP001457898">
    <property type="component" value="Unassembled WGS sequence"/>
</dbReference>
<sequence length="101" mass="11503">MNTITELSKMDGRVYVYLRNETVAKKFLLDAEAEGFSFGDGEKPTSKTISDLYVVNRDWSLNYVGFIGHIAYKSAKTVGKSELIRVDYEKYVLGFSDFIIQ</sequence>